<dbReference type="EMBL" id="JAMZMK010011354">
    <property type="protein sequence ID" value="KAI7727562.1"/>
    <property type="molecule type" value="Genomic_DNA"/>
</dbReference>
<keyword evidence="2" id="KW-1185">Reference proteome</keyword>
<accession>A0AAD5BQ96</accession>
<sequence>MSFMLWRVENRFQVTSKQITNANGLSIKCAKLKNWYTNYDEAITWLLALHDVRLESLKDV</sequence>
<organism evidence="1 2">
    <name type="scientific">Ambrosia artemisiifolia</name>
    <name type="common">Common ragweed</name>
    <dbReference type="NCBI Taxonomy" id="4212"/>
    <lineage>
        <taxon>Eukaryota</taxon>
        <taxon>Viridiplantae</taxon>
        <taxon>Streptophyta</taxon>
        <taxon>Embryophyta</taxon>
        <taxon>Tracheophyta</taxon>
        <taxon>Spermatophyta</taxon>
        <taxon>Magnoliopsida</taxon>
        <taxon>eudicotyledons</taxon>
        <taxon>Gunneridae</taxon>
        <taxon>Pentapetalae</taxon>
        <taxon>asterids</taxon>
        <taxon>campanulids</taxon>
        <taxon>Asterales</taxon>
        <taxon>Asteraceae</taxon>
        <taxon>Asteroideae</taxon>
        <taxon>Heliantheae alliance</taxon>
        <taxon>Heliantheae</taxon>
        <taxon>Ambrosia</taxon>
    </lineage>
</organism>
<comment type="caution">
    <text evidence="1">The sequence shown here is derived from an EMBL/GenBank/DDBJ whole genome shotgun (WGS) entry which is preliminary data.</text>
</comment>
<evidence type="ECO:0000313" key="2">
    <source>
        <dbReference type="Proteomes" id="UP001206925"/>
    </source>
</evidence>
<dbReference type="AlphaFoldDB" id="A0AAD5BQ96"/>
<feature type="non-terminal residue" evidence="1">
    <location>
        <position position="1"/>
    </location>
</feature>
<gene>
    <name evidence="1" type="ORF">M8C21_011919</name>
</gene>
<evidence type="ECO:0000313" key="1">
    <source>
        <dbReference type="EMBL" id="KAI7727562.1"/>
    </source>
</evidence>
<protein>
    <submittedName>
        <fullName evidence="1">Uncharacterized protein</fullName>
    </submittedName>
</protein>
<proteinExistence type="predicted"/>
<reference evidence="1" key="1">
    <citation type="submission" date="2022-06" db="EMBL/GenBank/DDBJ databases">
        <title>Uncovering the hologenomic basis of an extraordinary plant invasion.</title>
        <authorList>
            <person name="Bieker V.C."/>
            <person name="Martin M.D."/>
            <person name="Gilbert T."/>
            <person name="Hodgins K."/>
            <person name="Battlay P."/>
            <person name="Petersen B."/>
            <person name="Wilson J."/>
        </authorList>
    </citation>
    <scope>NUCLEOTIDE SEQUENCE</scope>
    <source>
        <strain evidence="1">AA19_3_7</strain>
        <tissue evidence="1">Leaf</tissue>
    </source>
</reference>
<dbReference type="Proteomes" id="UP001206925">
    <property type="component" value="Unassembled WGS sequence"/>
</dbReference>
<name>A0AAD5BQ96_AMBAR</name>